<reference evidence="2 3" key="1">
    <citation type="journal article" date="2013" name="Curr. Biol.">
        <title>The Genome of the Foraminiferan Reticulomyxa filosa.</title>
        <authorList>
            <person name="Glockner G."/>
            <person name="Hulsmann N."/>
            <person name="Schleicher M."/>
            <person name="Noegel A.A."/>
            <person name="Eichinger L."/>
            <person name="Gallinger C."/>
            <person name="Pawlowski J."/>
            <person name="Sierra R."/>
            <person name="Euteneuer U."/>
            <person name="Pillet L."/>
            <person name="Moustafa A."/>
            <person name="Platzer M."/>
            <person name="Groth M."/>
            <person name="Szafranski K."/>
            <person name="Schliwa M."/>
        </authorList>
    </citation>
    <scope>NUCLEOTIDE SEQUENCE [LARGE SCALE GENOMIC DNA]</scope>
</reference>
<feature type="compositionally biased region" description="Polar residues" evidence="1">
    <location>
        <begin position="84"/>
        <end position="94"/>
    </location>
</feature>
<name>X6LUK1_RETFI</name>
<keyword evidence="3" id="KW-1185">Reference proteome</keyword>
<dbReference type="Proteomes" id="UP000023152">
    <property type="component" value="Unassembled WGS sequence"/>
</dbReference>
<dbReference type="EMBL" id="ASPP01028583">
    <property type="protein sequence ID" value="ETO05061.1"/>
    <property type="molecule type" value="Genomic_DNA"/>
</dbReference>
<comment type="caution">
    <text evidence="2">The sequence shown here is derived from an EMBL/GenBank/DDBJ whole genome shotgun (WGS) entry which is preliminary data.</text>
</comment>
<feature type="compositionally biased region" description="Basic and acidic residues" evidence="1">
    <location>
        <begin position="50"/>
        <end position="61"/>
    </location>
</feature>
<evidence type="ECO:0000313" key="3">
    <source>
        <dbReference type="Proteomes" id="UP000023152"/>
    </source>
</evidence>
<evidence type="ECO:0000313" key="2">
    <source>
        <dbReference type="EMBL" id="ETO05061.1"/>
    </source>
</evidence>
<evidence type="ECO:0000256" key="1">
    <source>
        <dbReference type="SAM" id="MobiDB-lite"/>
    </source>
</evidence>
<sequence length="175" mass="20151">GESKKREGVGSSSSPGERPEPQKRRKTVGDFHRHAQAHHRLPFDLPVPANEDRRRHADRDSPVPVGQTSRDHNAKHNNNGNGNSGETQRNNKSGPSLLYETNRKEIFCLKKKYDCFISNFLCIYIPSFNSYKIQQKGIIKVLEVRISQMKNLLNLQIHIYFDFSFKMENRVPFSG</sequence>
<protein>
    <submittedName>
        <fullName evidence="2">Uncharacterized protein</fullName>
    </submittedName>
</protein>
<gene>
    <name evidence="2" type="ORF">RFI_32335</name>
</gene>
<feature type="non-terminal residue" evidence="2">
    <location>
        <position position="1"/>
    </location>
</feature>
<organism evidence="2 3">
    <name type="scientific">Reticulomyxa filosa</name>
    <dbReference type="NCBI Taxonomy" id="46433"/>
    <lineage>
        <taxon>Eukaryota</taxon>
        <taxon>Sar</taxon>
        <taxon>Rhizaria</taxon>
        <taxon>Retaria</taxon>
        <taxon>Foraminifera</taxon>
        <taxon>Monothalamids</taxon>
        <taxon>Reticulomyxidae</taxon>
        <taxon>Reticulomyxa</taxon>
    </lineage>
</organism>
<feature type="compositionally biased region" description="Basic and acidic residues" evidence="1">
    <location>
        <begin position="17"/>
        <end position="33"/>
    </location>
</feature>
<feature type="region of interest" description="Disordered" evidence="1">
    <location>
        <begin position="1"/>
        <end position="96"/>
    </location>
</feature>
<accession>X6LUK1</accession>
<proteinExistence type="predicted"/>
<dbReference type="AlphaFoldDB" id="X6LUK1"/>